<accession>A0A2T0QE81</accession>
<comment type="catalytic activity">
    <reaction evidence="9 11">
        <text>beta-D-fructose 1-phosphate + ATP = beta-D-fructose 1,6-bisphosphate + ADP + H(+)</text>
        <dbReference type="Rhea" id="RHEA:14213"/>
        <dbReference type="ChEBI" id="CHEBI:15378"/>
        <dbReference type="ChEBI" id="CHEBI:30616"/>
        <dbReference type="ChEBI" id="CHEBI:32966"/>
        <dbReference type="ChEBI" id="CHEBI:138881"/>
        <dbReference type="ChEBI" id="CHEBI:456216"/>
        <dbReference type="EC" id="2.7.1.56"/>
    </reaction>
</comment>
<dbReference type="EMBL" id="PVZC01000001">
    <property type="protein sequence ID" value="PRY02247.1"/>
    <property type="molecule type" value="Genomic_DNA"/>
</dbReference>
<sequence length="314" mass="31573">MIVTLTANPSLDRTVEVAELRPGTVMRAVARQVHPGGKGLNVTRALAAHGIDSRAVLPVGGPEGAHLTALLDGRGVRLEPVAIRESIRCNITVAEPDGTTTKFNEPGPELSGAELDRLVERTLACAAGAAWVVAAGSLPPGAPDGFYGGLVRRLAALPRPVPVAVDTSGPALLEAAGAGPSLLKPNREELETAAGRPLATLGDVVKAAEELRARGVGAVLASLGSDGAVLVGADGVWHAEAPARRRSSVGAGDALLAGFLAAGAAGAAALAAAVAWGAAAVSLPGSRMPAPDDVRTDLVRVHDAIDTERTLAPD</sequence>
<evidence type="ECO:0000256" key="11">
    <source>
        <dbReference type="RuleBase" id="RU369061"/>
    </source>
</evidence>
<keyword evidence="4 10" id="KW-0808">Transferase</keyword>
<dbReference type="InterPro" id="IPR011611">
    <property type="entry name" value="PfkB_dom"/>
</dbReference>
<dbReference type="GO" id="GO:0008662">
    <property type="term" value="F:1-phosphofructokinase activity"/>
    <property type="evidence" value="ECO:0007669"/>
    <property type="project" value="UniProtKB-UniRule"/>
</dbReference>
<dbReference type="PROSITE" id="PS00584">
    <property type="entry name" value="PFKB_KINASES_2"/>
    <property type="match status" value="1"/>
</dbReference>
<dbReference type="PANTHER" id="PTHR46566:SF5">
    <property type="entry name" value="1-PHOSPHOFRUCTOKINASE"/>
    <property type="match status" value="1"/>
</dbReference>
<dbReference type="GO" id="GO:0005524">
    <property type="term" value="F:ATP binding"/>
    <property type="evidence" value="ECO:0007669"/>
    <property type="project" value="UniProtKB-UniRule"/>
</dbReference>
<evidence type="ECO:0000256" key="3">
    <source>
        <dbReference type="ARBA" id="ARBA00013596"/>
    </source>
</evidence>
<feature type="domain" description="Carbohydrate kinase PfkB" evidence="13">
    <location>
        <begin position="18"/>
        <end position="291"/>
    </location>
</feature>
<keyword evidence="15" id="KW-1185">Reference proteome</keyword>
<dbReference type="SUPFAM" id="SSF53613">
    <property type="entry name" value="Ribokinase-like"/>
    <property type="match status" value="1"/>
</dbReference>
<comment type="caution">
    <text evidence="14">The sequence shown here is derived from an EMBL/GenBank/DDBJ whole genome shotgun (WGS) entry which is preliminary data.</text>
</comment>
<dbReference type="OrthoDB" id="9801219at2"/>
<dbReference type="GO" id="GO:0005829">
    <property type="term" value="C:cytosol"/>
    <property type="evidence" value="ECO:0007669"/>
    <property type="project" value="TreeGrafter"/>
</dbReference>
<dbReference type="Gene3D" id="3.40.1190.20">
    <property type="match status" value="1"/>
</dbReference>
<evidence type="ECO:0000256" key="12">
    <source>
        <dbReference type="SAM" id="Phobius"/>
    </source>
</evidence>
<keyword evidence="7 11" id="KW-0067">ATP-binding</keyword>
<evidence type="ECO:0000256" key="10">
    <source>
        <dbReference type="PIRNR" id="PIRNR000535"/>
    </source>
</evidence>
<dbReference type="RefSeq" id="WP_106239464.1">
    <property type="nucleotide sequence ID" value="NZ_PVZC01000001.1"/>
</dbReference>
<evidence type="ECO:0000313" key="14">
    <source>
        <dbReference type="EMBL" id="PRY02247.1"/>
    </source>
</evidence>
<evidence type="ECO:0000256" key="5">
    <source>
        <dbReference type="ARBA" id="ARBA00022741"/>
    </source>
</evidence>
<keyword evidence="5 11" id="KW-0547">Nucleotide-binding</keyword>
<protein>
    <recommendedName>
        <fullName evidence="3 11">1-phosphofructokinase</fullName>
        <shortName evidence="11">Fru1PK</shortName>
        <ecNumber evidence="2 11">2.7.1.56</ecNumber>
    </recommendedName>
    <alternativeName>
        <fullName evidence="8 11">Fructose 1-phosphate kinase</fullName>
    </alternativeName>
</protein>
<dbReference type="InterPro" id="IPR017583">
    <property type="entry name" value="Tagatose/fructose_Pkinase"/>
</dbReference>
<keyword evidence="12" id="KW-1133">Transmembrane helix</keyword>
<proteinExistence type="inferred from homology"/>
<organism evidence="14 15">
    <name type="scientific">Allonocardiopsis opalescens</name>
    <dbReference type="NCBI Taxonomy" id="1144618"/>
    <lineage>
        <taxon>Bacteria</taxon>
        <taxon>Bacillati</taxon>
        <taxon>Actinomycetota</taxon>
        <taxon>Actinomycetes</taxon>
        <taxon>Streptosporangiales</taxon>
        <taxon>Allonocardiopsis</taxon>
    </lineage>
</organism>
<dbReference type="AlphaFoldDB" id="A0A2T0QE81"/>
<dbReference type="PROSITE" id="PS00583">
    <property type="entry name" value="PFKB_KINASES_1"/>
    <property type="match status" value="1"/>
</dbReference>
<name>A0A2T0QE81_9ACTN</name>
<dbReference type="EC" id="2.7.1.56" evidence="2 11"/>
<dbReference type="NCBIfam" id="TIGR03828">
    <property type="entry name" value="pfkB"/>
    <property type="match status" value="1"/>
</dbReference>
<comment type="similarity">
    <text evidence="1 11">Belongs to the carbohydrate kinase PfkB family.</text>
</comment>
<keyword evidence="12" id="KW-0472">Membrane</keyword>
<feature type="transmembrane region" description="Helical" evidence="12">
    <location>
        <begin position="254"/>
        <end position="279"/>
    </location>
</feature>
<reference evidence="14 15" key="1">
    <citation type="submission" date="2018-03" db="EMBL/GenBank/DDBJ databases">
        <title>Genomic Encyclopedia of Archaeal and Bacterial Type Strains, Phase II (KMG-II): from individual species to whole genera.</title>
        <authorList>
            <person name="Goeker M."/>
        </authorList>
    </citation>
    <scope>NUCLEOTIDE SEQUENCE [LARGE SCALE GENOMIC DNA]</scope>
    <source>
        <strain evidence="14 15">DSM 45601</strain>
    </source>
</reference>
<dbReference type="InterPro" id="IPR002173">
    <property type="entry name" value="Carboh/pur_kinase_PfkB_CS"/>
</dbReference>
<dbReference type="FunFam" id="3.40.1190.20:FF:000001">
    <property type="entry name" value="Phosphofructokinase"/>
    <property type="match status" value="1"/>
</dbReference>
<evidence type="ECO:0000313" key="15">
    <source>
        <dbReference type="Proteomes" id="UP000237846"/>
    </source>
</evidence>
<dbReference type="CDD" id="cd01164">
    <property type="entry name" value="FruK_PfkB_like"/>
    <property type="match status" value="1"/>
</dbReference>
<dbReference type="PIRSF" id="PIRSF000535">
    <property type="entry name" value="1PFK/6PFK/LacC"/>
    <property type="match status" value="1"/>
</dbReference>
<keyword evidence="12" id="KW-0812">Transmembrane</keyword>
<evidence type="ECO:0000256" key="6">
    <source>
        <dbReference type="ARBA" id="ARBA00022777"/>
    </source>
</evidence>
<dbReference type="InterPro" id="IPR022463">
    <property type="entry name" value="1-PFruKinase"/>
</dbReference>
<comment type="function">
    <text evidence="11">Catalyzes the ATP-dependent phosphorylation of fructose-l-phosphate to fructose-l,6-bisphosphate.</text>
</comment>
<evidence type="ECO:0000256" key="9">
    <source>
        <dbReference type="ARBA" id="ARBA00047745"/>
    </source>
</evidence>
<evidence type="ECO:0000256" key="1">
    <source>
        <dbReference type="ARBA" id="ARBA00010688"/>
    </source>
</evidence>
<dbReference type="Pfam" id="PF00294">
    <property type="entry name" value="PfkB"/>
    <property type="match status" value="1"/>
</dbReference>
<evidence type="ECO:0000256" key="7">
    <source>
        <dbReference type="ARBA" id="ARBA00022840"/>
    </source>
</evidence>
<evidence type="ECO:0000256" key="4">
    <source>
        <dbReference type="ARBA" id="ARBA00022679"/>
    </source>
</evidence>
<dbReference type="Proteomes" id="UP000237846">
    <property type="component" value="Unassembled WGS sequence"/>
</dbReference>
<dbReference type="GO" id="GO:0044281">
    <property type="term" value="P:small molecule metabolic process"/>
    <property type="evidence" value="ECO:0007669"/>
    <property type="project" value="UniProtKB-ARBA"/>
</dbReference>
<dbReference type="GO" id="GO:0016052">
    <property type="term" value="P:carbohydrate catabolic process"/>
    <property type="evidence" value="ECO:0007669"/>
    <property type="project" value="UniProtKB-ARBA"/>
</dbReference>
<dbReference type="PANTHER" id="PTHR46566">
    <property type="entry name" value="1-PHOSPHOFRUCTOKINASE-RELATED"/>
    <property type="match status" value="1"/>
</dbReference>
<keyword evidence="6 11" id="KW-0418">Kinase</keyword>
<evidence type="ECO:0000259" key="13">
    <source>
        <dbReference type="Pfam" id="PF00294"/>
    </source>
</evidence>
<evidence type="ECO:0000256" key="2">
    <source>
        <dbReference type="ARBA" id="ARBA00012131"/>
    </source>
</evidence>
<dbReference type="InterPro" id="IPR029056">
    <property type="entry name" value="Ribokinase-like"/>
</dbReference>
<gene>
    <name evidence="14" type="ORF">CLV72_101848</name>
</gene>
<evidence type="ECO:0000256" key="8">
    <source>
        <dbReference type="ARBA" id="ARBA00032802"/>
    </source>
</evidence>
<dbReference type="NCBIfam" id="TIGR03168">
    <property type="entry name" value="1-PFK"/>
    <property type="match status" value="1"/>
</dbReference>